<reference evidence="1 2" key="1">
    <citation type="journal article" date="2023" name="Hortic Res">
        <title>Pangenome of water caltrop reveals structural variations and asymmetric subgenome divergence after allopolyploidization.</title>
        <authorList>
            <person name="Zhang X."/>
            <person name="Chen Y."/>
            <person name="Wang L."/>
            <person name="Yuan Y."/>
            <person name="Fang M."/>
            <person name="Shi L."/>
            <person name="Lu R."/>
            <person name="Comes H.P."/>
            <person name="Ma Y."/>
            <person name="Chen Y."/>
            <person name="Huang G."/>
            <person name="Zhou Y."/>
            <person name="Zheng Z."/>
            <person name="Qiu Y."/>
        </authorList>
    </citation>
    <scope>NUCLEOTIDE SEQUENCE [LARGE SCALE GENOMIC DNA]</scope>
    <source>
        <tissue evidence="1">Roots</tissue>
    </source>
</reference>
<name>A0AAN7JLR8_9MYRT</name>
<protein>
    <submittedName>
        <fullName evidence="1">Uncharacterized protein</fullName>
    </submittedName>
</protein>
<gene>
    <name evidence="1" type="ORF">SAY87_015216</name>
</gene>
<proteinExistence type="predicted"/>
<sequence length="136" mass="15324">MQWTVRLRETPAFSRRGDGKELMGGGQLKVVVSGSEPELDAEKLGVAFDLRDFVKGFTTRTFQSFSIQEDGSHVSGVPPTTSKVRQDLNEWQAKHATLVLSTVKENKIEEQTPLLKKKLTERWRNQLIAEGLVEIN</sequence>
<accession>A0AAN7JLR8</accession>
<evidence type="ECO:0000313" key="2">
    <source>
        <dbReference type="Proteomes" id="UP001345219"/>
    </source>
</evidence>
<dbReference type="EMBL" id="JAXIOK010000019">
    <property type="protein sequence ID" value="KAK4748630.1"/>
    <property type="molecule type" value="Genomic_DNA"/>
</dbReference>
<organism evidence="1 2">
    <name type="scientific">Trapa incisa</name>
    <dbReference type="NCBI Taxonomy" id="236973"/>
    <lineage>
        <taxon>Eukaryota</taxon>
        <taxon>Viridiplantae</taxon>
        <taxon>Streptophyta</taxon>
        <taxon>Embryophyta</taxon>
        <taxon>Tracheophyta</taxon>
        <taxon>Spermatophyta</taxon>
        <taxon>Magnoliopsida</taxon>
        <taxon>eudicotyledons</taxon>
        <taxon>Gunneridae</taxon>
        <taxon>Pentapetalae</taxon>
        <taxon>rosids</taxon>
        <taxon>malvids</taxon>
        <taxon>Myrtales</taxon>
        <taxon>Lythraceae</taxon>
        <taxon>Trapa</taxon>
    </lineage>
</organism>
<keyword evidence="2" id="KW-1185">Reference proteome</keyword>
<dbReference type="AlphaFoldDB" id="A0AAN7JLR8"/>
<comment type="caution">
    <text evidence="1">The sequence shown here is derived from an EMBL/GenBank/DDBJ whole genome shotgun (WGS) entry which is preliminary data.</text>
</comment>
<evidence type="ECO:0000313" key="1">
    <source>
        <dbReference type="EMBL" id="KAK4748630.1"/>
    </source>
</evidence>
<dbReference type="Proteomes" id="UP001345219">
    <property type="component" value="Chromosome 12"/>
</dbReference>